<sequence length="308" mass="32861">MLYLTLRHYEYVTAIARHGSLSGAASALHVSQPALSAALARIEAHLGRVLFLRRKGAALALTPQGREFVTAAEALLSEAARLEHAGTGAAPQGRLVLGCFRDLAPFLLPRALRVLRQTLPGVELDLLESDFEDLIAAQLSGACDLALTWDLGLDSSFTRQELYRVTPQALMPPDHALAARAEVSLDDLASQPLILSREGLSIAHMMRLFRGAGLVPAIAHRAASLELLRSLAASGEGIGLAYSLPQSDHSYEGLPLIARPLAAPQAVEPVVLTCHADPAPNSLTARAMPALTQAFKKDATERESDDQP</sequence>
<gene>
    <name evidence="6" type="ORF">JL2886_02616</name>
    <name evidence="7" type="ORF">PXK24_09555</name>
</gene>
<evidence type="ECO:0000256" key="2">
    <source>
        <dbReference type="ARBA" id="ARBA00023015"/>
    </source>
</evidence>
<dbReference type="GO" id="GO:0032993">
    <property type="term" value="C:protein-DNA complex"/>
    <property type="evidence" value="ECO:0007669"/>
    <property type="project" value="TreeGrafter"/>
</dbReference>
<organism evidence="6 8">
    <name type="scientific">Phaeobacter gallaeciensis</name>
    <dbReference type="NCBI Taxonomy" id="60890"/>
    <lineage>
        <taxon>Bacteria</taxon>
        <taxon>Pseudomonadati</taxon>
        <taxon>Pseudomonadota</taxon>
        <taxon>Alphaproteobacteria</taxon>
        <taxon>Rhodobacterales</taxon>
        <taxon>Roseobacteraceae</taxon>
        <taxon>Phaeobacter</taxon>
    </lineage>
</organism>
<dbReference type="InterPro" id="IPR036388">
    <property type="entry name" value="WH-like_DNA-bd_sf"/>
</dbReference>
<dbReference type="InterPro" id="IPR000847">
    <property type="entry name" value="LysR_HTH_N"/>
</dbReference>
<dbReference type="AlphaFoldDB" id="A0A1B0ZTL5"/>
<dbReference type="GO" id="GO:0003677">
    <property type="term" value="F:DNA binding"/>
    <property type="evidence" value="ECO:0007669"/>
    <property type="project" value="UniProtKB-KW"/>
</dbReference>
<dbReference type="PRINTS" id="PR00039">
    <property type="entry name" value="HTHLYSR"/>
</dbReference>
<dbReference type="Gene3D" id="3.40.190.10">
    <property type="entry name" value="Periplasmic binding protein-like II"/>
    <property type="match status" value="2"/>
</dbReference>
<proteinExistence type="inferred from homology"/>
<evidence type="ECO:0000313" key="7">
    <source>
        <dbReference type="EMBL" id="MDE4165937.1"/>
    </source>
</evidence>
<dbReference type="RefSeq" id="WP_065272320.1">
    <property type="nucleotide sequence ID" value="NZ_CP015124.1"/>
</dbReference>
<evidence type="ECO:0000256" key="3">
    <source>
        <dbReference type="ARBA" id="ARBA00023125"/>
    </source>
</evidence>
<keyword evidence="8" id="KW-1185">Reference proteome</keyword>
<name>A0A1B0ZTL5_9RHOB</name>
<dbReference type="InterPro" id="IPR036390">
    <property type="entry name" value="WH_DNA-bd_sf"/>
</dbReference>
<reference evidence="7 9" key="2">
    <citation type="submission" date="2023-02" db="EMBL/GenBank/DDBJ databases">
        <title>Population genomics of bacteria associated with diatom.</title>
        <authorList>
            <person name="Xie J."/>
            <person name="Wang H."/>
        </authorList>
    </citation>
    <scope>NUCLEOTIDE SEQUENCE [LARGE SCALE GENOMIC DNA]</scope>
    <source>
        <strain evidence="7 9">PT47_8</strain>
    </source>
</reference>
<protein>
    <submittedName>
        <fullName evidence="6">LysR family transcriptional regulator</fullName>
    </submittedName>
</protein>
<evidence type="ECO:0000313" key="6">
    <source>
        <dbReference type="EMBL" id="ANP37505.1"/>
    </source>
</evidence>
<dbReference type="PANTHER" id="PTHR30346">
    <property type="entry name" value="TRANSCRIPTIONAL DUAL REGULATOR HCAR-RELATED"/>
    <property type="match status" value="1"/>
</dbReference>
<accession>A0A1B0ZTL5</accession>
<dbReference type="SUPFAM" id="SSF46785">
    <property type="entry name" value="Winged helix' DNA-binding domain"/>
    <property type="match status" value="1"/>
</dbReference>
<dbReference type="Pfam" id="PF00126">
    <property type="entry name" value="HTH_1"/>
    <property type="match status" value="1"/>
</dbReference>
<evidence type="ECO:0000256" key="4">
    <source>
        <dbReference type="ARBA" id="ARBA00023163"/>
    </source>
</evidence>
<dbReference type="Proteomes" id="UP000092565">
    <property type="component" value="Chromosome"/>
</dbReference>
<keyword evidence="4" id="KW-0804">Transcription</keyword>
<dbReference type="PROSITE" id="PS50931">
    <property type="entry name" value="HTH_LYSR"/>
    <property type="match status" value="1"/>
</dbReference>
<dbReference type="InterPro" id="IPR005119">
    <property type="entry name" value="LysR_subst-bd"/>
</dbReference>
<dbReference type="PATRIC" id="fig|60890.4.peg.2542"/>
<feature type="domain" description="HTH lysR-type" evidence="5">
    <location>
        <begin position="4"/>
        <end position="62"/>
    </location>
</feature>
<evidence type="ECO:0000313" key="9">
    <source>
        <dbReference type="Proteomes" id="UP001218364"/>
    </source>
</evidence>
<dbReference type="PANTHER" id="PTHR30346:SF0">
    <property type="entry name" value="HCA OPERON TRANSCRIPTIONAL ACTIVATOR HCAR"/>
    <property type="match status" value="1"/>
</dbReference>
<reference evidence="6 8" key="1">
    <citation type="submission" date="2016-04" db="EMBL/GenBank/DDBJ databases">
        <authorList>
            <person name="Evans L.H."/>
            <person name="Alamgir A."/>
            <person name="Owens N."/>
            <person name="Weber N.D."/>
            <person name="Virtaneva K."/>
            <person name="Barbian K."/>
            <person name="Babar A."/>
            <person name="Rosenke K."/>
        </authorList>
    </citation>
    <scope>NUCLEOTIDE SEQUENCE [LARGE SCALE GENOMIC DNA]</scope>
    <source>
        <strain evidence="6 8">JL2886</strain>
    </source>
</reference>
<dbReference type="OrthoDB" id="8679465at2"/>
<evidence type="ECO:0000256" key="1">
    <source>
        <dbReference type="ARBA" id="ARBA00009437"/>
    </source>
</evidence>
<comment type="similarity">
    <text evidence="1">Belongs to the LysR transcriptional regulatory family.</text>
</comment>
<dbReference type="EMBL" id="CP015124">
    <property type="protein sequence ID" value="ANP37505.1"/>
    <property type="molecule type" value="Genomic_DNA"/>
</dbReference>
<dbReference type="Gene3D" id="1.10.10.10">
    <property type="entry name" value="Winged helix-like DNA-binding domain superfamily/Winged helix DNA-binding domain"/>
    <property type="match status" value="1"/>
</dbReference>
<dbReference type="SUPFAM" id="SSF53850">
    <property type="entry name" value="Periplasmic binding protein-like II"/>
    <property type="match status" value="1"/>
</dbReference>
<keyword evidence="3" id="KW-0238">DNA-binding</keyword>
<dbReference type="EMBL" id="JARCJK010000004">
    <property type="protein sequence ID" value="MDE4165937.1"/>
    <property type="molecule type" value="Genomic_DNA"/>
</dbReference>
<evidence type="ECO:0000313" key="8">
    <source>
        <dbReference type="Proteomes" id="UP000092565"/>
    </source>
</evidence>
<dbReference type="GO" id="GO:0003700">
    <property type="term" value="F:DNA-binding transcription factor activity"/>
    <property type="evidence" value="ECO:0007669"/>
    <property type="project" value="InterPro"/>
</dbReference>
<dbReference type="Pfam" id="PF03466">
    <property type="entry name" value="LysR_substrate"/>
    <property type="match status" value="1"/>
</dbReference>
<evidence type="ECO:0000259" key="5">
    <source>
        <dbReference type="PROSITE" id="PS50931"/>
    </source>
</evidence>
<dbReference type="Proteomes" id="UP001218364">
    <property type="component" value="Unassembled WGS sequence"/>
</dbReference>
<keyword evidence="2" id="KW-0805">Transcription regulation</keyword>